<sequence length="86" mass="9994">MKVEYSESALKQLKKLDGQFQRAIIQEMNEIATLDDPRQRGKALKANLSGLWRYRVGDYRVICDIQDAKILITVLRVGHRKNVYDT</sequence>
<dbReference type="SUPFAM" id="SSF143011">
    <property type="entry name" value="RelE-like"/>
    <property type="match status" value="1"/>
</dbReference>
<dbReference type="EMBL" id="LN854203">
    <property type="protein sequence ID" value="CRY97702.1"/>
    <property type="molecule type" value="Genomic_DNA"/>
</dbReference>
<reference evidence="2" key="2">
    <citation type="submission" date="2015-07" db="EMBL/GenBank/DDBJ databases">
        <title>Plasmids, circular viruses and viroids from rat gut.</title>
        <authorList>
            <person name="Jorgensen T.J."/>
            <person name="Hansen M.A."/>
            <person name="Xu Z."/>
            <person name="Tabak M.A."/>
            <person name="Sorensen S.J."/>
            <person name="Hansen L.H."/>
        </authorList>
    </citation>
    <scope>NUCLEOTIDE SEQUENCE</scope>
    <source>
        <plasmid evidence="2">pRGFK1700</plasmid>
    </source>
</reference>
<protein>
    <submittedName>
        <fullName evidence="2">Uncharacterized protein</fullName>
    </submittedName>
</protein>
<dbReference type="PANTHER" id="PTHR35601">
    <property type="entry name" value="TOXIN RELE"/>
    <property type="match status" value="1"/>
</dbReference>
<dbReference type="Pfam" id="PF05016">
    <property type="entry name" value="ParE_toxin"/>
    <property type="match status" value="1"/>
</dbReference>
<evidence type="ECO:0000256" key="1">
    <source>
        <dbReference type="ARBA" id="ARBA00022649"/>
    </source>
</evidence>
<accession>A0A0H5QPP5</accession>
<name>A0A0H5QPP5_9ZZZZ</name>
<dbReference type="NCBIfam" id="TIGR02385">
    <property type="entry name" value="RelE_StbE"/>
    <property type="match status" value="1"/>
</dbReference>
<proteinExistence type="predicted"/>
<geneLocation type="plasmid" evidence="2">
    <name>pRGFK1700</name>
</geneLocation>
<dbReference type="InterPro" id="IPR035093">
    <property type="entry name" value="RelE/ParE_toxin_dom_sf"/>
</dbReference>
<dbReference type="InterPro" id="IPR007712">
    <property type="entry name" value="RelE/ParE_toxin"/>
</dbReference>
<reference evidence="2" key="1">
    <citation type="submission" date="2015-06" db="EMBL/GenBank/DDBJ databases">
        <authorList>
            <person name="Joergensen T."/>
        </authorList>
    </citation>
    <scope>NUCLEOTIDE SEQUENCE</scope>
    <source>
        <plasmid evidence="2">pRGFK1700</plasmid>
    </source>
</reference>
<evidence type="ECO:0000313" key="2">
    <source>
        <dbReference type="EMBL" id="CRY97702.1"/>
    </source>
</evidence>
<keyword evidence="1" id="KW-1277">Toxin-antitoxin system</keyword>
<dbReference type="Gene3D" id="3.30.2310.20">
    <property type="entry name" value="RelE-like"/>
    <property type="match status" value="1"/>
</dbReference>
<keyword evidence="2" id="KW-0614">Plasmid</keyword>
<organism evidence="2">
    <name type="scientific">uncultured prokaryote</name>
    <dbReference type="NCBI Taxonomy" id="198431"/>
    <lineage>
        <taxon>unclassified sequences</taxon>
        <taxon>environmental samples</taxon>
    </lineage>
</organism>
<dbReference type="PANTHER" id="PTHR35601:SF1">
    <property type="entry name" value="TOXIN RELE"/>
    <property type="match status" value="1"/>
</dbReference>
<dbReference type="AlphaFoldDB" id="A0A0H5QPP5"/>